<keyword evidence="5" id="KW-0560">Oxidoreductase</keyword>
<reference evidence="12 13" key="1">
    <citation type="journal article" date="2005" name="PLoS Genet.">
        <title>Life in hot carbon monoxide: the complete genome sequence of Carboxydothermus hydrogenoformans Z-2901.</title>
        <authorList>
            <person name="Wu M."/>
            <person name="Ren Q."/>
            <person name="Durkin A.S."/>
            <person name="Daugherty S.C."/>
            <person name="Brinkac L.M."/>
            <person name="Dodson R.J."/>
            <person name="Madupu R."/>
            <person name="Sullivan S.A."/>
            <person name="Kolonay J.F."/>
            <person name="Haft D.H."/>
            <person name="Nelson W.C."/>
            <person name="Tallon L.J."/>
            <person name="Jones K.M."/>
            <person name="Ulrich L.E."/>
            <person name="Gonzalez J.M."/>
            <person name="Zhulin I.B."/>
            <person name="Robb F.T."/>
            <person name="Eisen J.A."/>
        </authorList>
    </citation>
    <scope>NUCLEOTIDE SEQUENCE [LARGE SCALE GENOMIC DNA]</scope>
    <source>
        <strain evidence="13">ATCC BAA-161 / DSM 6008 / Z-2901</strain>
    </source>
</reference>
<dbReference type="Pfam" id="PF02737">
    <property type="entry name" value="3HCDH_N"/>
    <property type="match status" value="1"/>
</dbReference>
<dbReference type="InterPro" id="IPR006176">
    <property type="entry name" value="3-OHacyl-CoA_DH_NAD-bd"/>
</dbReference>
<keyword evidence="9" id="KW-1133">Transmembrane helix</keyword>
<evidence type="ECO:0000256" key="3">
    <source>
        <dbReference type="ARBA" id="ARBA00022832"/>
    </source>
</evidence>
<dbReference type="OrthoDB" id="9815331at2"/>
<dbReference type="UniPathway" id="UPA00659"/>
<evidence type="ECO:0000259" key="11">
    <source>
        <dbReference type="Pfam" id="PF02737"/>
    </source>
</evidence>
<evidence type="ECO:0000256" key="6">
    <source>
        <dbReference type="ARBA" id="ARBA00023027"/>
    </source>
</evidence>
<accession>Q3ABP7</accession>
<dbReference type="Gene3D" id="1.10.1040.50">
    <property type="match status" value="1"/>
</dbReference>
<dbReference type="RefSeq" id="WP_011344512.1">
    <property type="nucleotide sequence ID" value="NC_007503.1"/>
</dbReference>
<dbReference type="InterPro" id="IPR029045">
    <property type="entry name" value="ClpP/crotonase-like_dom_sf"/>
</dbReference>
<keyword evidence="9" id="KW-0812">Transmembrane</keyword>
<dbReference type="CDD" id="cd06558">
    <property type="entry name" value="crotonase-like"/>
    <property type="match status" value="1"/>
</dbReference>
<dbReference type="InterPro" id="IPR036291">
    <property type="entry name" value="NAD(P)-bd_dom_sf"/>
</dbReference>
<evidence type="ECO:0000256" key="1">
    <source>
        <dbReference type="ARBA" id="ARBA00005005"/>
    </source>
</evidence>
<dbReference type="STRING" id="246194.CHY_1609"/>
<feature type="transmembrane region" description="Helical" evidence="9">
    <location>
        <begin position="12"/>
        <end position="34"/>
    </location>
</feature>
<keyword evidence="13" id="KW-1185">Reference proteome</keyword>
<evidence type="ECO:0000259" key="10">
    <source>
        <dbReference type="Pfam" id="PF00725"/>
    </source>
</evidence>
<keyword evidence="12" id="KW-0413">Isomerase</keyword>
<keyword evidence="3" id="KW-0276">Fatty acid metabolism</keyword>
<dbReference type="Gene3D" id="3.90.226.10">
    <property type="entry name" value="2-enoyl-CoA Hydratase, Chain A, domain 1"/>
    <property type="match status" value="1"/>
</dbReference>
<keyword evidence="9" id="KW-0472">Membrane</keyword>
<dbReference type="FunCoup" id="Q3ABP7">
    <property type="interactions" value="194"/>
</dbReference>
<dbReference type="SUPFAM" id="SSF52096">
    <property type="entry name" value="ClpP/crotonase"/>
    <property type="match status" value="1"/>
</dbReference>
<dbReference type="GO" id="GO:0016853">
    <property type="term" value="F:isomerase activity"/>
    <property type="evidence" value="ECO:0007669"/>
    <property type="project" value="UniProtKB-KW"/>
</dbReference>
<evidence type="ECO:0000256" key="5">
    <source>
        <dbReference type="ARBA" id="ARBA00023002"/>
    </source>
</evidence>
<dbReference type="GO" id="GO:0070403">
    <property type="term" value="F:NAD+ binding"/>
    <property type="evidence" value="ECO:0007669"/>
    <property type="project" value="InterPro"/>
</dbReference>
<keyword evidence="7" id="KW-0443">Lipid metabolism</keyword>
<organism evidence="12 13">
    <name type="scientific">Carboxydothermus hydrogenoformans (strain ATCC BAA-161 / DSM 6008 / Z-2901)</name>
    <dbReference type="NCBI Taxonomy" id="246194"/>
    <lineage>
        <taxon>Bacteria</taxon>
        <taxon>Bacillati</taxon>
        <taxon>Bacillota</taxon>
        <taxon>Clostridia</taxon>
        <taxon>Thermoanaerobacterales</taxon>
        <taxon>Thermoanaerobacteraceae</taxon>
        <taxon>Carboxydothermus</taxon>
    </lineage>
</organism>
<evidence type="ECO:0000256" key="9">
    <source>
        <dbReference type="SAM" id="Phobius"/>
    </source>
</evidence>
<sequence>MRVYKINKVGVIGSGIMGSGIAALLTNAGIPVVLLDIVPFNLTPEEEKKGLTLESPEVRYRIVKGGLEAAKKASPAAFAVPENADLITIGNLEDDLHLLKDCDWVIEVVVENLEIKKNLFTKIAPYLKPTAIISTNTSGISVNKMVEHMPKEFRERFLGTHFFNPPRYMKLLEIIPGNETKPEIVDFMAKFGERVLGKGIVFAKDTPNFIGNRIGVYGILQIMKALEEGYTVEAIDALTGPVMGRPKSATFRTADLVGLDTLVHVAKNVYDNVTDPAEKELFRVPEFLEKMVANKLLGDKTGQGFYKKVKTEEGKEILSLDVKTLQYKPQEKVNYPSLEAAKAAEGLKAKLQTLISGKDEGAALVWRIMKKTLLYAASKIPEIADDIVNIDRAMRWGFNWQLGPFETWDAIGVEKTVARMREEGEVIPPIVEKLLAKGYKSFYKYEKGVTYYFDLATEDYKPVELPKEFYVIKDLKAQNKVIFENQGASLIDIGDDVALLEFHSKSNAIGDDILSMIRRATEEVSRNWRGLVIGNDGKNFSVGANLALILMTIEDEDWDELDYMVKTFQDSLLTLKYCDKPVVAAPFGMTVGGGCEVCLASDGIQAAAETYMGLVEVGVGLVPAGGGLKELVYRMTEYASDTGGWRVAGAVDYKPFIFRAFELAATARVSTSGQEAKKLGFLRPCDGVTMNRDYLIHDAKERVLYMSKMGYRPPVPKPVKVLGTSGYAALASVIHNMKEGNFITEYDAHIAKKIAYVLTGGNVHPGTYVTEQYLLDLEREAFLSLAGERKTQERIRHMLLKNKPLRN</sequence>
<evidence type="ECO:0000256" key="4">
    <source>
        <dbReference type="ARBA" id="ARBA00022963"/>
    </source>
</evidence>
<proteinExistence type="inferred from homology"/>
<evidence type="ECO:0000313" key="13">
    <source>
        <dbReference type="Proteomes" id="UP000002706"/>
    </source>
</evidence>
<name>Q3ABP7_CARHZ</name>
<evidence type="ECO:0000313" key="12">
    <source>
        <dbReference type="EMBL" id="ABB15989.1"/>
    </source>
</evidence>
<dbReference type="SUPFAM" id="SSF48179">
    <property type="entry name" value="6-phosphogluconate dehydrogenase C-terminal domain-like"/>
    <property type="match status" value="2"/>
</dbReference>
<dbReference type="GO" id="GO:0003857">
    <property type="term" value="F:(3S)-3-hydroxyacyl-CoA dehydrogenase (NAD+) activity"/>
    <property type="evidence" value="ECO:0007669"/>
    <property type="project" value="UniProtKB-EC"/>
</dbReference>
<dbReference type="Pfam" id="PF00725">
    <property type="entry name" value="3HCDH"/>
    <property type="match status" value="1"/>
</dbReference>
<dbReference type="EMBL" id="CP000141">
    <property type="protein sequence ID" value="ABB15989.1"/>
    <property type="molecule type" value="Genomic_DNA"/>
</dbReference>
<dbReference type="Gene3D" id="3.40.50.720">
    <property type="entry name" value="NAD(P)-binding Rossmann-like Domain"/>
    <property type="match status" value="1"/>
</dbReference>
<dbReference type="SUPFAM" id="SSF51735">
    <property type="entry name" value="NAD(P)-binding Rossmann-fold domains"/>
    <property type="match status" value="1"/>
</dbReference>
<dbReference type="HOGENOM" id="CLU_010448_0_0_9"/>
<evidence type="ECO:0000256" key="8">
    <source>
        <dbReference type="ARBA" id="ARBA00049556"/>
    </source>
</evidence>
<dbReference type="PANTHER" id="PTHR48075">
    <property type="entry name" value="3-HYDROXYACYL-COA DEHYDROGENASE FAMILY PROTEIN"/>
    <property type="match status" value="1"/>
</dbReference>
<dbReference type="Pfam" id="PF00378">
    <property type="entry name" value="ECH_1"/>
    <property type="match status" value="1"/>
</dbReference>
<dbReference type="AlphaFoldDB" id="Q3ABP7"/>
<dbReference type="PANTHER" id="PTHR48075:SF7">
    <property type="entry name" value="3-HYDROXYACYL-COA DEHYDROGENASE-RELATED"/>
    <property type="match status" value="1"/>
</dbReference>
<keyword evidence="6" id="KW-0520">NAD</keyword>
<dbReference type="eggNOG" id="COG1250">
    <property type="taxonomic scope" value="Bacteria"/>
</dbReference>
<dbReference type="KEGG" id="chy:CHY_1609"/>
<comment type="similarity">
    <text evidence="2">Belongs to the 3-hydroxyacyl-CoA dehydrogenase family.</text>
</comment>
<dbReference type="InterPro" id="IPR008927">
    <property type="entry name" value="6-PGluconate_DH-like_C_sf"/>
</dbReference>
<dbReference type="eggNOG" id="COG1024">
    <property type="taxonomic scope" value="Bacteria"/>
</dbReference>
<comment type="pathway">
    <text evidence="1">Lipid metabolism; fatty acid beta-oxidation.</text>
</comment>
<comment type="catalytic activity">
    <reaction evidence="8">
        <text>a (3S)-3-hydroxyacyl-CoA + NAD(+) = a 3-oxoacyl-CoA + NADH + H(+)</text>
        <dbReference type="Rhea" id="RHEA:22432"/>
        <dbReference type="ChEBI" id="CHEBI:15378"/>
        <dbReference type="ChEBI" id="CHEBI:57318"/>
        <dbReference type="ChEBI" id="CHEBI:57540"/>
        <dbReference type="ChEBI" id="CHEBI:57945"/>
        <dbReference type="ChEBI" id="CHEBI:90726"/>
        <dbReference type="EC" id="1.1.1.35"/>
    </reaction>
</comment>
<dbReference type="InterPro" id="IPR006108">
    <property type="entry name" value="3HC_DH_C"/>
</dbReference>
<dbReference type="Proteomes" id="UP000002706">
    <property type="component" value="Chromosome"/>
</dbReference>
<feature type="domain" description="3-hydroxyacyl-CoA dehydrogenase NAD binding" evidence="11">
    <location>
        <begin position="8"/>
        <end position="205"/>
    </location>
</feature>
<dbReference type="InterPro" id="IPR001753">
    <property type="entry name" value="Enoyl-CoA_hydra/iso"/>
</dbReference>
<dbReference type="InParanoid" id="Q3ABP7"/>
<evidence type="ECO:0000256" key="7">
    <source>
        <dbReference type="ARBA" id="ARBA00023098"/>
    </source>
</evidence>
<evidence type="ECO:0000256" key="2">
    <source>
        <dbReference type="ARBA" id="ARBA00009463"/>
    </source>
</evidence>
<gene>
    <name evidence="12" type="ordered locus">CHY_1609</name>
</gene>
<keyword evidence="4" id="KW-0442">Lipid degradation</keyword>
<protein>
    <submittedName>
        <fullName evidence="12">3-hydroxyacyl-CoA dehydrogenase/enoyl-CoA hydratase/isomerase family protein</fullName>
    </submittedName>
</protein>
<feature type="domain" description="3-hydroxyacyl-CoA dehydrogenase C-terminal" evidence="10">
    <location>
        <begin position="209"/>
        <end position="307"/>
    </location>
</feature>
<dbReference type="GO" id="GO:0006635">
    <property type="term" value="P:fatty acid beta-oxidation"/>
    <property type="evidence" value="ECO:0007669"/>
    <property type="project" value="UniProtKB-UniPathway"/>
</dbReference>